<proteinExistence type="predicted"/>
<dbReference type="Proteomes" id="UP001314263">
    <property type="component" value="Unassembled WGS sequence"/>
</dbReference>
<comment type="caution">
    <text evidence="1">The sequence shown here is derived from an EMBL/GenBank/DDBJ whole genome shotgun (WGS) entry which is preliminary data.</text>
</comment>
<reference evidence="1 2" key="1">
    <citation type="submission" date="2023-10" db="EMBL/GenBank/DDBJ databases">
        <authorList>
            <person name="Maclean D."/>
            <person name="Macfadyen A."/>
        </authorList>
    </citation>
    <scope>NUCLEOTIDE SEQUENCE [LARGE SCALE GENOMIC DNA]</scope>
</reference>
<sequence>MHSLSVGSDTLRKLCGYLQSLGGLRTASEGRGASEAGITVAWAQLLPSLPKPQHPLVAAGAQRARLI</sequence>
<protein>
    <submittedName>
        <fullName evidence="1">Uncharacterized protein</fullName>
    </submittedName>
</protein>
<dbReference type="EMBL" id="CAUYUE010000001">
    <property type="protein sequence ID" value="CAK0732239.1"/>
    <property type="molecule type" value="Genomic_DNA"/>
</dbReference>
<gene>
    <name evidence="1" type="ORF">CVIRNUC_000103</name>
</gene>
<organism evidence="1 2">
    <name type="scientific">Coccomyxa viridis</name>
    <dbReference type="NCBI Taxonomy" id="1274662"/>
    <lineage>
        <taxon>Eukaryota</taxon>
        <taxon>Viridiplantae</taxon>
        <taxon>Chlorophyta</taxon>
        <taxon>core chlorophytes</taxon>
        <taxon>Trebouxiophyceae</taxon>
        <taxon>Trebouxiophyceae incertae sedis</taxon>
        <taxon>Coccomyxaceae</taxon>
        <taxon>Coccomyxa</taxon>
    </lineage>
</organism>
<accession>A0AAV1HQ04</accession>
<keyword evidence="2" id="KW-1185">Reference proteome</keyword>
<dbReference type="AlphaFoldDB" id="A0AAV1HQ04"/>
<evidence type="ECO:0000313" key="2">
    <source>
        <dbReference type="Proteomes" id="UP001314263"/>
    </source>
</evidence>
<name>A0AAV1HQ04_9CHLO</name>
<evidence type="ECO:0000313" key="1">
    <source>
        <dbReference type="EMBL" id="CAK0732239.1"/>
    </source>
</evidence>